<accession>A0ABQ0DGN7</accession>
<feature type="chain" id="PRO_5046379957" description="VWFA domain-containing protein" evidence="2">
    <location>
        <begin position="16"/>
        <end position="489"/>
    </location>
</feature>
<evidence type="ECO:0000313" key="3">
    <source>
        <dbReference type="EMBL" id="GAB1222022.1"/>
    </source>
</evidence>
<sequence length="489" mass="54851">MRGIIGLLLCIGVFGQSNYTTIKTMEGNVYVSNIEDLSFTMDGQLYYDGPNGQMVTVFKEINHVDAVFRDNGERYYSYHRLNYSSNILNRTHAVFYNLTYDVSVQLRTLFINSEHCTEYKGVSPYLDYVYVSSETGKLCRICFETGKCITFRSYGALSEHGKSEIEKYIEQTTSQTIKNTGRQAKILLVIDPNFGGTEDAFTGAKLDLLNSLRDLAMAKTKEGSTTVEVGVMNYDGTKVAFTSDFSQIENSLATLKYASSSNDAPIQEAANMVKTYTGSMKGRTIIISLNRDTENMKTLVTKYNTTLRENDITFYSISYDTASPKDRIKYEKLYTTVKNKLYFFFSSSGNDLLNGLIVDPVMHLATRFLSNHMCKSCYGYCQLNGNDTTELTCKLKSPDDKEAIESTYFVNGCDYGTTTGLVYKIIGGIGMFALVVVALVELLLVLLQRILCGLSRKNATYQTLEINVATQSSLYEAEDNESQNSLFQE</sequence>
<keyword evidence="1" id="KW-1133">Transmembrane helix</keyword>
<keyword evidence="2" id="KW-0732">Signal</keyword>
<proteinExistence type="predicted"/>
<keyword evidence="1" id="KW-0472">Membrane</keyword>
<dbReference type="EMBL" id="BAAFRS010000089">
    <property type="protein sequence ID" value="GAB1222022.1"/>
    <property type="molecule type" value="Genomic_DNA"/>
</dbReference>
<feature type="signal peptide" evidence="2">
    <location>
        <begin position="1"/>
        <end position="15"/>
    </location>
</feature>
<protein>
    <recommendedName>
        <fullName evidence="5">VWFA domain-containing protein</fullName>
    </recommendedName>
</protein>
<comment type="caution">
    <text evidence="3">The sequence shown here is derived from an EMBL/GenBank/DDBJ whole genome shotgun (WGS) entry which is preliminary data.</text>
</comment>
<evidence type="ECO:0000313" key="4">
    <source>
        <dbReference type="Proteomes" id="UP001628156"/>
    </source>
</evidence>
<evidence type="ECO:0000256" key="1">
    <source>
        <dbReference type="SAM" id="Phobius"/>
    </source>
</evidence>
<evidence type="ECO:0008006" key="5">
    <source>
        <dbReference type="Google" id="ProtNLM"/>
    </source>
</evidence>
<reference evidence="3 4" key="1">
    <citation type="journal article" date="2019" name="PLoS Negl. Trop. Dis.">
        <title>Whole genome sequencing of Entamoeba nuttalli reveals mammalian host-related molecular signatures and a novel octapeptide-repeat surface protein.</title>
        <authorList>
            <person name="Tanaka M."/>
            <person name="Makiuchi T."/>
            <person name="Komiyama T."/>
            <person name="Shiina T."/>
            <person name="Osaki K."/>
            <person name="Tachibana H."/>
        </authorList>
    </citation>
    <scope>NUCLEOTIDE SEQUENCE [LARGE SCALE GENOMIC DNA]</scope>
    <source>
        <strain evidence="3 4">P19-061405</strain>
    </source>
</reference>
<gene>
    <name evidence="3" type="ORF">ENUP19_0089G0016</name>
</gene>
<keyword evidence="4" id="KW-1185">Reference proteome</keyword>
<name>A0ABQ0DGN7_9EUKA</name>
<organism evidence="3 4">
    <name type="scientific">Entamoeba nuttalli</name>
    <dbReference type="NCBI Taxonomy" id="412467"/>
    <lineage>
        <taxon>Eukaryota</taxon>
        <taxon>Amoebozoa</taxon>
        <taxon>Evosea</taxon>
        <taxon>Archamoebae</taxon>
        <taxon>Mastigamoebida</taxon>
        <taxon>Entamoebidae</taxon>
        <taxon>Entamoeba</taxon>
    </lineage>
</organism>
<keyword evidence="1" id="KW-0812">Transmembrane</keyword>
<dbReference type="Proteomes" id="UP001628156">
    <property type="component" value="Unassembled WGS sequence"/>
</dbReference>
<feature type="transmembrane region" description="Helical" evidence="1">
    <location>
        <begin position="421"/>
        <end position="447"/>
    </location>
</feature>
<evidence type="ECO:0000256" key="2">
    <source>
        <dbReference type="SAM" id="SignalP"/>
    </source>
</evidence>